<gene>
    <name evidence="2" type="ORF">HF526_28935</name>
</gene>
<dbReference type="SUPFAM" id="SSF53383">
    <property type="entry name" value="PLP-dependent transferases"/>
    <property type="match status" value="1"/>
</dbReference>
<evidence type="ECO:0000259" key="1">
    <source>
        <dbReference type="Pfam" id="PF00266"/>
    </source>
</evidence>
<reference evidence="2 3" key="1">
    <citation type="submission" date="2020-04" db="EMBL/GenBank/DDBJ databases">
        <authorList>
            <person name="Klaysubun C."/>
            <person name="Duangmal K."/>
            <person name="Lipun K."/>
        </authorList>
    </citation>
    <scope>NUCLEOTIDE SEQUENCE [LARGE SCALE GENOMIC DNA]</scope>
    <source>
        <strain evidence="2 3">K10HN5</strain>
    </source>
</reference>
<dbReference type="EMBL" id="JAAXLA010000080">
    <property type="protein sequence ID" value="NMI01289.1"/>
    <property type="molecule type" value="Genomic_DNA"/>
</dbReference>
<evidence type="ECO:0000313" key="3">
    <source>
        <dbReference type="Proteomes" id="UP000820669"/>
    </source>
</evidence>
<dbReference type="GO" id="GO:0008483">
    <property type="term" value="F:transaminase activity"/>
    <property type="evidence" value="ECO:0007669"/>
    <property type="project" value="UniProtKB-KW"/>
</dbReference>
<dbReference type="Gene3D" id="3.90.1150.10">
    <property type="entry name" value="Aspartate Aminotransferase, domain 1"/>
    <property type="match status" value="1"/>
</dbReference>
<accession>A0ABX1SI90</accession>
<feature type="domain" description="Aminotransferase class V" evidence="1">
    <location>
        <begin position="55"/>
        <end position="391"/>
    </location>
</feature>
<comment type="caution">
    <text evidence="2">The sequence shown here is derived from an EMBL/GenBank/DDBJ whole genome shotgun (WGS) entry which is preliminary data.</text>
</comment>
<dbReference type="InterPro" id="IPR000192">
    <property type="entry name" value="Aminotrans_V_dom"/>
</dbReference>
<dbReference type="Pfam" id="PF00266">
    <property type="entry name" value="Aminotran_5"/>
    <property type="match status" value="1"/>
</dbReference>
<dbReference type="InterPro" id="IPR015421">
    <property type="entry name" value="PyrdxlP-dep_Trfase_major"/>
</dbReference>
<organism evidence="2 3">
    <name type="scientific">Pseudonocardia acidicola</name>
    <dbReference type="NCBI Taxonomy" id="2724939"/>
    <lineage>
        <taxon>Bacteria</taxon>
        <taxon>Bacillati</taxon>
        <taxon>Actinomycetota</taxon>
        <taxon>Actinomycetes</taxon>
        <taxon>Pseudonocardiales</taxon>
        <taxon>Pseudonocardiaceae</taxon>
        <taxon>Pseudonocardia</taxon>
    </lineage>
</organism>
<keyword evidence="2" id="KW-0032">Aminotransferase</keyword>
<dbReference type="InterPro" id="IPR015422">
    <property type="entry name" value="PyrdxlP-dep_Trfase_small"/>
</dbReference>
<dbReference type="PANTHER" id="PTHR43586">
    <property type="entry name" value="CYSTEINE DESULFURASE"/>
    <property type="match status" value="1"/>
</dbReference>
<sequence>MAFDVARVRGLIPALGDGWVHVDGTAGMHAPEEVAFATLRALRAPVSAPGGVFPASLVAEETEHAARQAVADLVGADPRGVVIGPGVAVLLRRLADALGETWILGDEIVLSRLDDVSNVTPWLRNAQRKGVGVRWAEIDIETCELPDWQFDDLLERTTRVVALTAASPHVGTRPDIPKIAERTRENGALLVVDISAAAPFGPQDIDALGADVVALDAAAWGGPRLGALVFRAPALLDRLASCSLEPAARGPRRLEVGPHSCPQLAGLIASIDHLAGLDDTAAGTRRERLIASMAEVKSYQAGLLATLLVELRTRTGALVIGDPMRRVPMLSFTHASVKAPDVVEHLADRGICAFADPGDHGVLAHLGSAEVGGVVRVGLAHYTNAAEVEALVSAVAELG</sequence>
<dbReference type="Proteomes" id="UP000820669">
    <property type="component" value="Unassembled WGS sequence"/>
</dbReference>
<evidence type="ECO:0000313" key="2">
    <source>
        <dbReference type="EMBL" id="NMI01289.1"/>
    </source>
</evidence>
<proteinExistence type="predicted"/>
<keyword evidence="3" id="KW-1185">Reference proteome</keyword>
<protein>
    <submittedName>
        <fullName evidence="2">Aminotransferase class V-fold PLP-dependent enzyme</fullName>
    </submittedName>
</protein>
<dbReference type="InterPro" id="IPR015424">
    <property type="entry name" value="PyrdxlP-dep_Trfase"/>
</dbReference>
<keyword evidence="2" id="KW-0808">Transferase</keyword>
<dbReference type="RefSeq" id="WP_169384751.1">
    <property type="nucleotide sequence ID" value="NZ_JAAXLA010000080.1"/>
</dbReference>
<dbReference type="PANTHER" id="PTHR43586:SF21">
    <property type="entry name" value="PYRIDOXAL PHOSPHATE (PLP)-DEPENDENT ASPARTATE AMINOTRANSFERASE SUPERFAMILY"/>
    <property type="match status" value="1"/>
</dbReference>
<name>A0ABX1SI90_9PSEU</name>
<dbReference type="Gene3D" id="3.40.640.10">
    <property type="entry name" value="Type I PLP-dependent aspartate aminotransferase-like (Major domain)"/>
    <property type="match status" value="1"/>
</dbReference>